<evidence type="ECO:0000256" key="7">
    <source>
        <dbReference type="ARBA" id="ARBA00023295"/>
    </source>
</evidence>
<evidence type="ECO:0000259" key="11">
    <source>
        <dbReference type="PROSITE" id="PS51760"/>
    </source>
</evidence>
<keyword evidence="7 9" id="KW-0326">Glycosidase</keyword>
<dbReference type="Proteomes" id="UP000565572">
    <property type="component" value="Unassembled WGS sequence"/>
</dbReference>
<keyword evidence="6 9" id="KW-0119">Carbohydrate metabolism</keyword>
<comment type="similarity">
    <text evidence="2 9">Belongs to the glycosyl hydrolase 10 (cellulase F) family.</text>
</comment>
<sequence>MSLRRTCLSLVTAGAVASALLAGGAPAAGAATSDAGSKSLKALAKPTGVRVGTAVDTAALADDATYAGAVSAQFNSVTPENVMKWEVVEPERGKLDFTEADKLVAFAKAHKQKVRGHTLVWHSQLPAWLTSGVEDGSIDKKQLRSILKQHIATEMGHFKGDIWAWDVVNEAFNDDGTLRDSLWLRELGPEYIADAFRWAHKADPKAILFYNDYNTEGIGPKSDAVYKLVKELRSEGVPIQGYGVQGHLSTEYGLPTDMQANLHRFAKLGLKTAVTEADVRITFSASDPATPAEVQAQSNGYSYMLQSCLLERSCISFTVWGFTDKYSWIPQVFPGEGQANLYDEDYQPKAAYETVQRDLRLAKGIKKH</sequence>
<dbReference type="PROSITE" id="PS51318">
    <property type="entry name" value="TAT"/>
    <property type="match status" value="1"/>
</dbReference>
<dbReference type="EC" id="3.2.1.8" evidence="9"/>
<dbReference type="InterPro" id="IPR006311">
    <property type="entry name" value="TAT_signal"/>
</dbReference>
<dbReference type="AlphaFoldDB" id="A0A7W5P8A6"/>
<evidence type="ECO:0000256" key="1">
    <source>
        <dbReference type="ARBA" id="ARBA00000681"/>
    </source>
</evidence>
<evidence type="ECO:0000256" key="8">
    <source>
        <dbReference type="ARBA" id="ARBA00023326"/>
    </source>
</evidence>
<keyword evidence="3 12" id="KW-0858">Xylan degradation</keyword>
<dbReference type="SUPFAM" id="SSF51445">
    <property type="entry name" value="(Trans)glycosidases"/>
    <property type="match status" value="1"/>
</dbReference>
<dbReference type="RefSeq" id="WP_183340203.1">
    <property type="nucleotide sequence ID" value="NZ_JACHZG010000001.1"/>
</dbReference>
<evidence type="ECO:0000313" key="12">
    <source>
        <dbReference type="EMBL" id="MBB3328373.1"/>
    </source>
</evidence>
<organism evidence="12 13">
    <name type="scientific">Microlunatus antarcticus</name>
    <dbReference type="NCBI Taxonomy" id="53388"/>
    <lineage>
        <taxon>Bacteria</taxon>
        <taxon>Bacillati</taxon>
        <taxon>Actinomycetota</taxon>
        <taxon>Actinomycetes</taxon>
        <taxon>Propionibacteriales</taxon>
        <taxon>Propionibacteriaceae</taxon>
        <taxon>Microlunatus</taxon>
    </lineage>
</organism>
<dbReference type="PANTHER" id="PTHR31490:SF88">
    <property type="entry name" value="BETA-XYLANASE"/>
    <property type="match status" value="1"/>
</dbReference>
<evidence type="ECO:0000313" key="13">
    <source>
        <dbReference type="Proteomes" id="UP000565572"/>
    </source>
</evidence>
<evidence type="ECO:0000256" key="6">
    <source>
        <dbReference type="ARBA" id="ARBA00023277"/>
    </source>
</evidence>
<evidence type="ECO:0000256" key="4">
    <source>
        <dbReference type="ARBA" id="ARBA00022729"/>
    </source>
</evidence>
<proteinExistence type="inferred from homology"/>
<dbReference type="PROSITE" id="PS51760">
    <property type="entry name" value="GH10_2"/>
    <property type="match status" value="1"/>
</dbReference>
<evidence type="ECO:0000256" key="10">
    <source>
        <dbReference type="SAM" id="SignalP"/>
    </source>
</evidence>
<dbReference type="InterPro" id="IPR001000">
    <property type="entry name" value="GH10_dom"/>
</dbReference>
<feature type="domain" description="GH10" evidence="11">
    <location>
        <begin position="34"/>
        <end position="358"/>
    </location>
</feature>
<name>A0A7W5P8A6_9ACTN</name>
<evidence type="ECO:0000256" key="2">
    <source>
        <dbReference type="ARBA" id="ARBA00007495"/>
    </source>
</evidence>
<dbReference type="InterPro" id="IPR044846">
    <property type="entry name" value="GH10"/>
</dbReference>
<feature type="chain" id="PRO_5039301486" description="Beta-xylanase" evidence="10">
    <location>
        <begin position="28"/>
        <end position="368"/>
    </location>
</feature>
<dbReference type="InterPro" id="IPR017853">
    <property type="entry name" value="GH"/>
</dbReference>
<comment type="catalytic activity">
    <reaction evidence="1 9">
        <text>Endohydrolysis of (1-&gt;4)-beta-D-xylosidic linkages in xylans.</text>
        <dbReference type="EC" id="3.2.1.8"/>
    </reaction>
</comment>
<dbReference type="Gene3D" id="3.20.20.80">
    <property type="entry name" value="Glycosidases"/>
    <property type="match status" value="1"/>
</dbReference>
<protein>
    <recommendedName>
        <fullName evidence="9">Beta-xylanase</fullName>
        <ecNumber evidence="9">3.2.1.8</ecNumber>
    </recommendedName>
</protein>
<evidence type="ECO:0000256" key="9">
    <source>
        <dbReference type="RuleBase" id="RU361174"/>
    </source>
</evidence>
<dbReference type="Pfam" id="PF00331">
    <property type="entry name" value="Glyco_hydro_10"/>
    <property type="match status" value="1"/>
</dbReference>
<evidence type="ECO:0000256" key="5">
    <source>
        <dbReference type="ARBA" id="ARBA00022801"/>
    </source>
</evidence>
<evidence type="ECO:0000256" key="3">
    <source>
        <dbReference type="ARBA" id="ARBA00022651"/>
    </source>
</evidence>
<gene>
    <name evidence="12" type="ORF">FHX39_003317</name>
</gene>
<keyword evidence="13" id="KW-1185">Reference proteome</keyword>
<dbReference type="SMART" id="SM00633">
    <property type="entry name" value="Glyco_10"/>
    <property type="match status" value="1"/>
</dbReference>
<dbReference type="GO" id="GO:0031176">
    <property type="term" value="F:endo-1,4-beta-xylanase activity"/>
    <property type="evidence" value="ECO:0007669"/>
    <property type="project" value="UniProtKB-EC"/>
</dbReference>
<comment type="caution">
    <text evidence="12">The sequence shown here is derived from an EMBL/GenBank/DDBJ whole genome shotgun (WGS) entry which is preliminary data.</text>
</comment>
<dbReference type="PANTHER" id="PTHR31490">
    <property type="entry name" value="GLYCOSYL HYDROLASE"/>
    <property type="match status" value="1"/>
</dbReference>
<reference evidence="12 13" key="1">
    <citation type="submission" date="2020-08" db="EMBL/GenBank/DDBJ databases">
        <title>Sequencing the genomes of 1000 actinobacteria strains.</title>
        <authorList>
            <person name="Klenk H.-P."/>
        </authorList>
    </citation>
    <scope>NUCLEOTIDE SEQUENCE [LARGE SCALE GENOMIC DNA]</scope>
    <source>
        <strain evidence="12 13">DSM 11053</strain>
    </source>
</reference>
<keyword evidence="5 9" id="KW-0378">Hydrolase</keyword>
<dbReference type="EMBL" id="JACHZG010000001">
    <property type="protein sequence ID" value="MBB3328373.1"/>
    <property type="molecule type" value="Genomic_DNA"/>
</dbReference>
<keyword evidence="8 9" id="KW-0624">Polysaccharide degradation</keyword>
<feature type="signal peptide" evidence="10">
    <location>
        <begin position="1"/>
        <end position="27"/>
    </location>
</feature>
<dbReference type="GO" id="GO:0045493">
    <property type="term" value="P:xylan catabolic process"/>
    <property type="evidence" value="ECO:0007669"/>
    <property type="project" value="UniProtKB-KW"/>
</dbReference>
<accession>A0A7W5P8A6</accession>
<keyword evidence="4 10" id="KW-0732">Signal</keyword>
<dbReference type="PRINTS" id="PR00134">
    <property type="entry name" value="GLHYDRLASE10"/>
</dbReference>